<feature type="transmembrane region" description="Helical" evidence="1">
    <location>
        <begin position="130"/>
        <end position="152"/>
    </location>
</feature>
<reference evidence="2" key="1">
    <citation type="submission" date="2023-06" db="EMBL/GenBank/DDBJ databases">
        <authorList>
            <person name="Kurt Z."/>
        </authorList>
    </citation>
    <scope>NUCLEOTIDE SEQUENCE</scope>
</reference>
<keyword evidence="4" id="KW-1185">Reference proteome</keyword>
<reference evidence="3 4" key="2">
    <citation type="submission" date="2024-07" db="EMBL/GenBank/DDBJ databases">
        <authorList>
            <person name="Akdeniz Z."/>
        </authorList>
    </citation>
    <scope>NUCLEOTIDE SEQUENCE [LARGE SCALE GENOMIC DNA]</scope>
</reference>
<evidence type="ECO:0000256" key="1">
    <source>
        <dbReference type="SAM" id="Phobius"/>
    </source>
</evidence>
<organism evidence="2">
    <name type="scientific">Hexamita inflata</name>
    <dbReference type="NCBI Taxonomy" id="28002"/>
    <lineage>
        <taxon>Eukaryota</taxon>
        <taxon>Metamonada</taxon>
        <taxon>Diplomonadida</taxon>
        <taxon>Hexamitidae</taxon>
        <taxon>Hexamitinae</taxon>
        <taxon>Hexamita</taxon>
    </lineage>
</organism>
<keyword evidence="1" id="KW-0472">Membrane</keyword>
<feature type="transmembrane region" description="Helical" evidence="1">
    <location>
        <begin position="289"/>
        <end position="306"/>
    </location>
</feature>
<protein>
    <submittedName>
        <fullName evidence="3">Hypothetical_protein</fullName>
    </submittedName>
</protein>
<evidence type="ECO:0000313" key="2">
    <source>
        <dbReference type="EMBL" id="CAI9935639.1"/>
    </source>
</evidence>
<evidence type="ECO:0000313" key="4">
    <source>
        <dbReference type="Proteomes" id="UP001642409"/>
    </source>
</evidence>
<feature type="transmembrane region" description="Helical" evidence="1">
    <location>
        <begin position="101"/>
        <end position="118"/>
    </location>
</feature>
<dbReference type="Proteomes" id="UP001642409">
    <property type="component" value="Unassembled WGS sequence"/>
</dbReference>
<dbReference type="EMBL" id="CATOUU010000619">
    <property type="protein sequence ID" value="CAI9935639.1"/>
    <property type="molecule type" value="Genomic_DNA"/>
</dbReference>
<name>A0AA86PB40_9EUKA</name>
<dbReference type="AlphaFoldDB" id="A0AA86PB40"/>
<evidence type="ECO:0000313" key="3">
    <source>
        <dbReference type="EMBL" id="CAL6111388.1"/>
    </source>
</evidence>
<feature type="transmembrane region" description="Helical" evidence="1">
    <location>
        <begin position="263"/>
        <end position="282"/>
    </location>
</feature>
<feature type="transmembrane region" description="Helical" evidence="1">
    <location>
        <begin position="312"/>
        <end position="328"/>
    </location>
</feature>
<sequence length="340" mass="39848">MKIKISNVHHLYQKANAMLSSHDLTDNQYHNLNLQLMYYQTEYIYQGKSIIVNIQNINYFQLSKSNNLCYLNDYCCQQCKSSLSMKNLNNSCISHSLNFRLYWISIVFLTFEGIKGMLLRLEEAPSEERVNARFSCAFMGFHALASLGLFLLGRQVLFSLFQDIFNVLDFLQRFNFLLEYSAMIFRYEISLVEGLHNNHQVGLYLRDLHVCVVFCIVLYNIFKFAAQSFLVQFGLKLFFRYHLSNFASLLFNLTQCLHVSFDFNVLLGKIGFYLTFNFYVLVSQKFKSFHAKVFSFNLSLGSLLGLGLQSLRFSHCFAFVGILILWLYRKTSVQKIMYKY</sequence>
<comment type="caution">
    <text evidence="2">The sequence shown here is derived from an EMBL/GenBank/DDBJ whole genome shotgun (WGS) entry which is preliminary data.</text>
</comment>
<dbReference type="EMBL" id="CAXDID020000707">
    <property type="protein sequence ID" value="CAL6111388.1"/>
    <property type="molecule type" value="Genomic_DNA"/>
</dbReference>
<proteinExistence type="predicted"/>
<keyword evidence="1" id="KW-1133">Transmembrane helix</keyword>
<accession>A0AA86PB40</accession>
<keyword evidence="1" id="KW-0812">Transmembrane</keyword>
<gene>
    <name evidence="2" type="ORF">HINF_LOCUS23284</name>
    <name evidence="3" type="ORF">HINF_LOCUS76372</name>
</gene>
<feature type="transmembrane region" description="Helical" evidence="1">
    <location>
        <begin position="203"/>
        <end position="222"/>
    </location>
</feature>